<dbReference type="PANTHER" id="PTHR30346">
    <property type="entry name" value="TRANSCRIPTIONAL DUAL REGULATOR HCAR-RELATED"/>
    <property type="match status" value="1"/>
</dbReference>
<evidence type="ECO:0000256" key="3">
    <source>
        <dbReference type="ARBA" id="ARBA00023125"/>
    </source>
</evidence>
<evidence type="ECO:0000313" key="7">
    <source>
        <dbReference type="EMBL" id="PZG52015.1"/>
    </source>
</evidence>
<dbReference type="InterPro" id="IPR036390">
    <property type="entry name" value="WH_DNA-bd_sf"/>
</dbReference>
<dbReference type="Pfam" id="PF00126">
    <property type="entry name" value="HTH_1"/>
    <property type="match status" value="1"/>
</dbReference>
<keyword evidence="2" id="KW-0805">Transcription regulation</keyword>
<evidence type="ECO:0000256" key="5">
    <source>
        <dbReference type="SAM" id="MobiDB-lite"/>
    </source>
</evidence>
<feature type="compositionally biased region" description="Basic residues" evidence="5">
    <location>
        <begin position="170"/>
        <end position="191"/>
    </location>
</feature>
<feature type="region of interest" description="Disordered" evidence="5">
    <location>
        <begin position="149"/>
        <end position="199"/>
    </location>
</feature>
<name>A0A2W2HK01_9ACTN</name>
<dbReference type="Proteomes" id="UP000248544">
    <property type="component" value="Unassembled WGS sequence"/>
</dbReference>
<dbReference type="PROSITE" id="PS50931">
    <property type="entry name" value="HTH_LYSR"/>
    <property type="match status" value="1"/>
</dbReference>
<evidence type="ECO:0000256" key="2">
    <source>
        <dbReference type="ARBA" id="ARBA00023015"/>
    </source>
</evidence>
<dbReference type="PANTHER" id="PTHR30346:SF0">
    <property type="entry name" value="HCA OPERON TRANSCRIPTIONAL ACTIVATOR HCAR"/>
    <property type="match status" value="1"/>
</dbReference>
<keyword evidence="8" id="KW-1185">Reference proteome</keyword>
<keyword evidence="3" id="KW-0238">DNA-binding</keyword>
<reference evidence="7 8" key="1">
    <citation type="submission" date="2018-01" db="EMBL/GenBank/DDBJ databases">
        <title>Draft genome sequence of Sphaerisporangium sp. 7K107.</title>
        <authorList>
            <person name="Sahin N."/>
            <person name="Saygin H."/>
            <person name="Ay H."/>
        </authorList>
    </citation>
    <scope>NUCLEOTIDE SEQUENCE [LARGE SCALE GENOMIC DNA]</scope>
    <source>
        <strain evidence="7 8">7K107</strain>
    </source>
</reference>
<feature type="domain" description="HTH lysR-type" evidence="6">
    <location>
        <begin position="1"/>
        <end position="58"/>
    </location>
</feature>
<evidence type="ECO:0000256" key="1">
    <source>
        <dbReference type="ARBA" id="ARBA00009437"/>
    </source>
</evidence>
<dbReference type="RefSeq" id="WP_146607324.1">
    <property type="nucleotide sequence ID" value="NZ_POUA01000038.1"/>
</dbReference>
<proteinExistence type="inferred from homology"/>
<dbReference type="SUPFAM" id="SSF46785">
    <property type="entry name" value="Winged helix' DNA-binding domain"/>
    <property type="match status" value="1"/>
</dbReference>
<organism evidence="7 8">
    <name type="scientific">Spongiactinospora gelatinilytica</name>
    <dbReference type="NCBI Taxonomy" id="2666298"/>
    <lineage>
        <taxon>Bacteria</taxon>
        <taxon>Bacillati</taxon>
        <taxon>Actinomycetota</taxon>
        <taxon>Actinomycetes</taxon>
        <taxon>Streptosporangiales</taxon>
        <taxon>Streptosporangiaceae</taxon>
        <taxon>Spongiactinospora</taxon>
    </lineage>
</organism>
<evidence type="ECO:0000313" key="8">
    <source>
        <dbReference type="Proteomes" id="UP000248544"/>
    </source>
</evidence>
<dbReference type="GO" id="GO:0003677">
    <property type="term" value="F:DNA binding"/>
    <property type="evidence" value="ECO:0007669"/>
    <property type="project" value="UniProtKB-KW"/>
</dbReference>
<dbReference type="SUPFAM" id="SSF53850">
    <property type="entry name" value="Periplasmic binding protein-like II"/>
    <property type="match status" value="1"/>
</dbReference>
<dbReference type="InterPro" id="IPR036388">
    <property type="entry name" value="WH-like_DNA-bd_sf"/>
</dbReference>
<dbReference type="InterPro" id="IPR000847">
    <property type="entry name" value="LysR_HTH_N"/>
</dbReference>
<comment type="similarity">
    <text evidence="1">Belongs to the LysR transcriptional regulatory family.</text>
</comment>
<dbReference type="PRINTS" id="PR00039">
    <property type="entry name" value="HTHLYSR"/>
</dbReference>
<gene>
    <name evidence="7" type="ORF">C1I98_07685</name>
</gene>
<dbReference type="AlphaFoldDB" id="A0A2W2HK01"/>
<keyword evidence="4" id="KW-0804">Transcription</keyword>
<feature type="non-terminal residue" evidence="7">
    <location>
        <position position="199"/>
    </location>
</feature>
<evidence type="ECO:0000259" key="6">
    <source>
        <dbReference type="PROSITE" id="PS50931"/>
    </source>
</evidence>
<sequence length="199" mass="22509">MELRDIEIFLTLAEELHFGRTAERLHMTQARVSQAIKKQEHRIGAALFERINRAVALTPVGKQLYADILPMYRGLHEGLERARQTARGTSGVLRLGLIPSNFDDYRPLIDAFTAAHPGTEVQLRHTHFGDPFGSLRSGETDIAVIRRRGQRGTAPRVHLQHRCPGLRPPPVRHRRRLGRQPPGRRPRRRGHPPATPGPV</sequence>
<evidence type="ECO:0000256" key="4">
    <source>
        <dbReference type="ARBA" id="ARBA00023163"/>
    </source>
</evidence>
<dbReference type="GO" id="GO:0032993">
    <property type="term" value="C:protein-DNA complex"/>
    <property type="evidence" value="ECO:0007669"/>
    <property type="project" value="TreeGrafter"/>
</dbReference>
<accession>A0A2W2HK01</accession>
<dbReference type="Pfam" id="PF03466">
    <property type="entry name" value="LysR_substrate"/>
    <property type="match status" value="1"/>
</dbReference>
<dbReference type="FunFam" id="1.10.10.10:FF:000001">
    <property type="entry name" value="LysR family transcriptional regulator"/>
    <property type="match status" value="1"/>
</dbReference>
<dbReference type="Gene3D" id="1.10.10.10">
    <property type="entry name" value="Winged helix-like DNA-binding domain superfamily/Winged helix DNA-binding domain"/>
    <property type="match status" value="1"/>
</dbReference>
<protein>
    <recommendedName>
        <fullName evidence="6">HTH lysR-type domain-containing protein</fullName>
    </recommendedName>
</protein>
<dbReference type="GO" id="GO:0003700">
    <property type="term" value="F:DNA-binding transcription factor activity"/>
    <property type="evidence" value="ECO:0007669"/>
    <property type="project" value="InterPro"/>
</dbReference>
<dbReference type="InterPro" id="IPR005119">
    <property type="entry name" value="LysR_subst-bd"/>
</dbReference>
<dbReference type="EMBL" id="POUA01000038">
    <property type="protein sequence ID" value="PZG52015.1"/>
    <property type="molecule type" value="Genomic_DNA"/>
</dbReference>
<comment type="caution">
    <text evidence="7">The sequence shown here is derived from an EMBL/GenBank/DDBJ whole genome shotgun (WGS) entry which is preliminary data.</text>
</comment>
<dbReference type="Gene3D" id="3.40.190.10">
    <property type="entry name" value="Periplasmic binding protein-like II"/>
    <property type="match status" value="1"/>
</dbReference>